<evidence type="ECO:0000313" key="1">
    <source>
        <dbReference type="EMBL" id="GGA53978.1"/>
    </source>
</evidence>
<gene>
    <name evidence="1" type="ORF">GCM10011499_25120</name>
</gene>
<dbReference type="Proteomes" id="UP000596977">
    <property type="component" value="Unassembled WGS sequence"/>
</dbReference>
<comment type="caution">
    <text evidence="1">The sequence shown here is derived from an EMBL/GenBank/DDBJ whole genome shotgun (WGS) entry which is preliminary data.</text>
</comment>
<dbReference type="OrthoDB" id="7870562at2"/>
<organism evidence="1 2">
    <name type="scientific">Pelagibacterium lentulum</name>
    <dbReference type="NCBI Taxonomy" id="2029865"/>
    <lineage>
        <taxon>Bacteria</taxon>
        <taxon>Pseudomonadati</taxon>
        <taxon>Pseudomonadota</taxon>
        <taxon>Alphaproteobacteria</taxon>
        <taxon>Hyphomicrobiales</taxon>
        <taxon>Devosiaceae</taxon>
        <taxon>Pelagibacterium</taxon>
    </lineage>
</organism>
<dbReference type="RefSeq" id="WP_127071996.1">
    <property type="nucleotide sequence ID" value="NZ_BMKB01000004.1"/>
</dbReference>
<accession>A0A916VZA9</accession>
<reference evidence="1 2" key="1">
    <citation type="journal article" date="2014" name="Int. J. Syst. Evol. Microbiol.">
        <title>Complete genome sequence of Corynebacterium casei LMG S-19264T (=DSM 44701T), isolated from a smear-ripened cheese.</title>
        <authorList>
            <consortium name="US DOE Joint Genome Institute (JGI-PGF)"/>
            <person name="Walter F."/>
            <person name="Albersmeier A."/>
            <person name="Kalinowski J."/>
            <person name="Ruckert C."/>
        </authorList>
    </citation>
    <scope>NUCLEOTIDE SEQUENCE [LARGE SCALE GENOMIC DNA]</scope>
    <source>
        <strain evidence="1 2">CGMCC 1.15896</strain>
    </source>
</reference>
<keyword evidence="2" id="KW-1185">Reference proteome</keyword>
<name>A0A916VZA9_9HYPH</name>
<dbReference type="EMBL" id="BMKB01000004">
    <property type="protein sequence ID" value="GGA53978.1"/>
    <property type="molecule type" value="Genomic_DNA"/>
</dbReference>
<proteinExistence type="predicted"/>
<dbReference type="AlphaFoldDB" id="A0A916VZA9"/>
<protein>
    <submittedName>
        <fullName evidence="1">Uncharacterized protein</fullName>
    </submittedName>
</protein>
<sequence length="76" mass="8166">MAISRSDMEKILGPLDNHLAAEIVAVDPTVDELAQAFYWLNAEDAMVADQKNMPTGKVANLVGILEALEDDDPALA</sequence>
<evidence type="ECO:0000313" key="2">
    <source>
        <dbReference type="Proteomes" id="UP000596977"/>
    </source>
</evidence>